<dbReference type="Pfam" id="PF01171">
    <property type="entry name" value="ATP_bind_3"/>
    <property type="match status" value="1"/>
</dbReference>
<dbReference type="SUPFAM" id="SSF52402">
    <property type="entry name" value="Adenine nucleotide alpha hydrolases-like"/>
    <property type="match status" value="1"/>
</dbReference>
<sequence>MNTPTQCASEEAPSVAQAVAAFEPRLPLAVAFSGGADSSALLLACARRWPGQVRALHVHHGLQAAGDDFEAQCRSACERWGVPLAVRRVDAAHARGESPEDAARQARRKALVDMARQSDGVTDLALAHHADDQAETLLLALSRGAGLGGLSAMPSQARWGDLTVHRPLLDLPGSQLREWLLAQDETWIEDPSNEDERFTRNRIRMRLLPALQQAFPQFRATFARSARHAAQAQSLLAELAEQDLRTIGAPPAIAALQHLSRDRQANALRHWLQSAHRCLPSAAQLEALLDQVQACRTRGHRLHLKVGGGFIRREGDVLDWYNTAPLPPEGSR</sequence>
<dbReference type="RefSeq" id="WP_286660916.1">
    <property type="nucleotide sequence ID" value="NZ_JASZYV010000003.1"/>
</dbReference>
<dbReference type="InterPro" id="IPR012094">
    <property type="entry name" value="tRNA_Ile_lys_synt"/>
</dbReference>
<reference evidence="10" key="1">
    <citation type="submission" date="2023-06" db="EMBL/GenBank/DDBJ databases">
        <authorList>
            <person name="Jiang Y."/>
            <person name="Liu Q."/>
        </authorList>
    </citation>
    <scope>NUCLEOTIDE SEQUENCE</scope>
    <source>
        <strain evidence="10">CGMCC 1.12089</strain>
    </source>
</reference>
<feature type="domain" description="tRNA(Ile)-lysidine synthase substrate-binding" evidence="9">
    <location>
        <begin position="253"/>
        <end position="316"/>
    </location>
</feature>
<keyword evidence="5 7" id="KW-0067">ATP-binding</keyword>
<dbReference type="InterPro" id="IPR014729">
    <property type="entry name" value="Rossmann-like_a/b/a_fold"/>
</dbReference>
<keyword evidence="1 7" id="KW-0963">Cytoplasm</keyword>
<dbReference type="PANTHER" id="PTHR43033">
    <property type="entry name" value="TRNA(ILE)-LYSIDINE SYNTHASE-RELATED"/>
    <property type="match status" value="1"/>
</dbReference>
<feature type="domain" description="tRNA(Ile)-lysidine/2-thiocytidine synthase N-terminal" evidence="8">
    <location>
        <begin position="29"/>
        <end position="205"/>
    </location>
</feature>
<name>A0ABT7NCX9_9BURK</name>
<comment type="catalytic activity">
    <reaction evidence="6 7">
        <text>cytidine(34) in tRNA(Ile2) + L-lysine + ATP = lysidine(34) in tRNA(Ile2) + AMP + diphosphate + H(+)</text>
        <dbReference type="Rhea" id="RHEA:43744"/>
        <dbReference type="Rhea" id="RHEA-COMP:10625"/>
        <dbReference type="Rhea" id="RHEA-COMP:10670"/>
        <dbReference type="ChEBI" id="CHEBI:15378"/>
        <dbReference type="ChEBI" id="CHEBI:30616"/>
        <dbReference type="ChEBI" id="CHEBI:32551"/>
        <dbReference type="ChEBI" id="CHEBI:33019"/>
        <dbReference type="ChEBI" id="CHEBI:82748"/>
        <dbReference type="ChEBI" id="CHEBI:83665"/>
        <dbReference type="ChEBI" id="CHEBI:456215"/>
        <dbReference type="EC" id="6.3.4.19"/>
    </reaction>
</comment>
<dbReference type="CDD" id="cd01992">
    <property type="entry name" value="TilS_N"/>
    <property type="match status" value="1"/>
</dbReference>
<dbReference type="SUPFAM" id="SSF82829">
    <property type="entry name" value="MesJ substrate recognition domain-like"/>
    <property type="match status" value="1"/>
</dbReference>
<dbReference type="PANTHER" id="PTHR43033:SF1">
    <property type="entry name" value="TRNA(ILE)-LYSIDINE SYNTHASE-RELATED"/>
    <property type="match status" value="1"/>
</dbReference>
<comment type="similarity">
    <text evidence="7">Belongs to the tRNA(Ile)-lysidine synthase family.</text>
</comment>
<evidence type="ECO:0000256" key="5">
    <source>
        <dbReference type="ARBA" id="ARBA00022840"/>
    </source>
</evidence>
<gene>
    <name evidence="7 10" type="primary">tilS</name>
    <name evidence="10" type="ORF">QTH91_15065</name>
</gene>
<evidence type="ECO:0000259" key="9">
    <source>
        <dbReference type="Pfam" id="PF09179"/>
    </source>
</evidence>
<comment type="domain">
    <text evidence="7">The N-terminal region contains the highly conserved SGGXDS motif, predicted to be a P-loop motif involved in ATP binding.</text>
</comment>
<protein>
    <recommendedName>
        <fullName evidence="7">tRNA(Ile)-lysidine synthase</fullName>
        <ecNumber evidence="7">6.3.4.19</ecNumber>
    </recommendedName>
    <alternativeName>
        <fullName evidence="7">tRNA(Ile)-2-lysyl-cytidine synthase</fullName>
    </alternativeName>
    <alternativeName>
        <fullName evidence="7">tRNA(Ile)-lysidine synthetase</fullName>
    </alternativeName>
</protein>
<keyword evidence="3 7" id="KW-0819">tRNA processing</keyword>
<keyword evidence="4 7" id="KW-0547">Nucleotide-binding</keyword>
<evidence type="ECO:0000256" key="6">
    <source>
        <dbReference type="ARBA" id="ARBA00048539"/>
    </source>
</evidence>
<evidence type="ECO:0000313" key="11">
    <source>
        <dbReference type="Proteomes" id="UP001174908"/>
    </source>
</evidence>
<dbReference type="EMBL" id="JASZYV010000003">
    <property type="protein sequence ID" value="MDM0045806.1"/>
    <property type="molecule type" value="Genomic_DNA"/>
</dbReference>
<comment type="subcellular location">
    <subcellularLocation>
        <location evidence="7">Cytoplasm</location>
    </subcellularLocation>
</comment>
<accession>A0ABT7NCX9</accession>
<comment type="caution">
    <text evidence="10">The sequence shown here is derived from an EMBL/GenBank/DDBJ whole genome shotgun (WGS) entry which is preliminary data.</text>
</comment>
<dbReference type="InterPro" id="IPR011063">
    <property type="entry name" value="TilS/TtcA_N"/>
</dbReference>
<evidence type="ECO:0000256" key="1">
    <source>
        <dbReference type="ARBA" id="ARBA00022490"/>
    </source>
</evidence>
<feature type="binding site" evidence="7">
    <location>
        <begin position="33"/>
        <end position="38"/>
    </location>
    <ligand>
        <name>ATP</name>
        <dbReference type="ChEBI" id="CHEBI:30616"/>
    </ligand>
</feature>
<evidence type="ECO:0000313" key="10">
    <source>
        <dbReference type="EMBL" id="MDM0045806.1"/>
    </source>
</evidence>
<dbReference type="Gene3D" id="3.40.50.620">
    <property type="entry name" value="HUPs"/>
    <property type="match status" value="1"/>
</dbReference>
<dbReference type="EC" id="6.3.4.19" evidence="7"/>
<dbReference type="HAMAP" id="MF_01161">
    <property type="entry name" value="tRNA_Ile_lys_synt"/>
    <property type="match status" value="1"/>
</dbReference>
<evidence type="ECO:0000256" key="3">
    <source>
        <dbReference type="ARBA" id="ARBA00022694"/>
    </source>
</evidence>
<evidence type="ECO:0000256" key="2">
    <source>
        <dbReference type="ARBA" id="ARBA00022598"/>
    </source>
</evidence>
<dbReference type="Pfam" id="PF09179">
    <property type="entry name" value="TilS"/>
    <property type="match status" value="1"/>
</dbReference>
<evidence type="ECO:0000256" key="4">
    <source>
        <dbReference type="ARBA" id="ARBA00022741"/>
    </source>
</evidence>
<evidence type="ECO:0000256" key="7">
    <source>
        <dbReference type="HAMAP-Rule" id="MF_01161"/>
    </source>
</evidence>
<dbReference type="Proteomes" id="UP001174908">
    <property type="component" value="Unassembled WGS sequence"/>
</dbReference>
<dbReference type="InterPro" id="IPR015262">
    <property type="entry name" value="tRNA_Ile_lys_synt_subst-bd"/>
</dbReference>
<organism evidence="10 11">
    <name type="scientific">Variovorax dokdonensis</name>
    <dbReference type="NCBI Taxonomy" id="344883"/>
    <lineage>
        <taxon>Bacteria</taxon>
        <taxon>Pseudomonadati</taxon>
        <taxon>Pseudomonadota</taxon>
        <taxon>Betaproteobacteria</taxon>
        <taxon>Burkholderiales</taxon>
        <taxon>Comamonadaceae</taxon>
        <taxon>Variovorax</taxon>
    </lineage>
</organism>
<dbReference type="InterPro" id="IPR012795">
    <property type="entry name" value="tRNA_Ile_lys_synt_N"/>
</dbReference>
<keyword evidence="11" id="KW-1185">Reference proteome</keyword>
<dbReference type="GO" id="GO:0032267">
    <property type="term" value="F:tRNA(Ile)-lysidine synthase activity"/>
    <property type="evidence" value="ECO:0007669"/>
    <property type="project" value="UniProtKB-EC"/>
</dbReference>
<keyword evidence="2 7" id="KW-0436">Ligase</keyword>
<proteinExistence type="inferred from homology"/>
<evidence type="ECO:0000259" key="8">
    <source>
        <dbReference type="Pfam" id="PF01171"/>
    </source>
</evidence>
<dbReference type="NCBIfam" id="TIGR02432">
    <property type="entry name" value="lysidine_TilS_N"/>
    <property type="match status" value="1"/>
</dbReference>
<comment type="function">
    <text evidence="7">Ligates lysine onto the cytidine present at position 34 of the AUA codon-specific tRNA(Ile) that contains the anticodon CAU, in an ATP-dependent manner. Cytidine is converted to lysidine, thus changing the amino acid specificity of the tRNA from methionine to isoleucine.</text>
</comment>
<dbReference type="Gene3D" id="1.20.59.20">
    <property type="match status" value="1"/>
</dbReference>